<dbReference type="InterPro" id="IPR002659">
    <property type="entry name" value="Glyco_trans_31"/>
</dbReference>
<keyword evidence="7 10" id="KW-1133">Transmembrane helix</keyword>
<evidence type="ECO:0000256" key="9">
    <source>
        <dbReference type="ARBA" id="ARBA00023136"/>
    </source>
</evidence>
<keyword evidence="4" id="KW-0808">Transferase</keyword>
<accession>A0A5K4F646</accession>
<dbReference type="AlphaFoldDB" id="A0A5K4F646"/>
<keyword evidence="5 10" id="KW-0812">Transmembrane</keyword>
<dbReference type="PANTHER" id="PTHR11214">
    <property type="entry name" value="BETA-1,3-N-ACETYLGLUCOSAMINYLTRANSFERASE"/>
    <property type="match status" value="1"/>
</dbReference>
<reference evidence="11" key="1">
    <citation type="journal article" date="2012" name="PLoS Negl. Trop. Dis.">
        <title>A systematically improved high quality genome and transcriptome of the human blood fluke Schistosoma mansoni.</title>
        <authorList>
            <person name="Protasio A.V."/>
            <person name="Tsai I.J."/>
            <person name="Babbage A."/>
            <person name="Nichol S."/>
            <person name="Hunt M."/>
            <person name="Aslett M.A."/>
            <person name="De Silva N."/>
            <person name="Velarde G.S."/>
            <person name="Anderson T.J."/>
            <person name="Clark R.C."/>
            <person name="Davidson C."/>
            <person name="Dillon G.P."/>
            <person name="Holroyd N.E."/>
            <person name="LoVerde P.T."/>
            <person name="Lloyd C."/>
            <person name="McQuillan J."/>
            <person name="Oliveira G."/>
            <person name="Otto T.D."/>
            <person name="Parker-Manuel S.J."/>
            <person name="Quail M.A."/>
            <person name="Wilson R.A."/>
            <person name="Zerlotini A."/>
            <person name="Dunne D.W."/>
            <person name="Berriman M."/>
        </authorList>
    </citation>
    <scope>NUCLEOTIDE SEQUENCE [LARGE SCALE GENOMIC DNA]</scope>
    <source>
        <strain evidence="11">Puerto Rican</strain>
    </source>
</reference>
<dbReference type="Proteomes" id="UP000008854">
    <property type="component" value="Unassembled WGS sequence"/>
</dbReference>
<evidence type="ECO:0000256" key="5">
    <source>
        <dbReference type="ARBA" id="ARBA00022692"/>
    </source>
</evidence>
<dbReference type="GO" id="GO:0016758">
    <property type="term" value="F:hexosyltransferase activity"/>
    <property type="evidence" value="ECO:0007669"/>
    <property type="project" value="InterPro"/>
</dbReference>
<comment type="similarity">
    <text evidence="2">Belongs to the glycosyltransferase 31 family.</text>
</comment>
<feature type="transmembrane region" description="Helical" evidence="10">
    <location>
        <begin position="457"/>
        <end position="475"/>
    </location>
</feature>
<dbReference type="WBParaSite" id="Smp_323730.1">
    <property type="protein sequence ID" value="Smp_323730.1"/>
    <property type="gene ID" value="Smp_323730"/>
</dbReference>
<evidence type="ECO:0000256" key="1">
    <source>
        <dbReference type="ARBA" id="ARBA00004323"/>
    </source>
</evidence>
<dbReference type="GO" id="GO:0006493">
    <property type="term" value="P:protein O-linked glycosylation"/>
    <property type="evidence" value="ECO:0007669"/>
    <property type="project" value="TreeGrafter"/>
</dbReference>
<evidence type="ECO:0000256" key="6">
    <source>
        <dbReference type="ARBA" id="ARBA00022968"/>
    </source>
</evidence>
<keyword evidence="6" id="KW-0735">Signal-anchor</keyword>
<reference evidence="12" key="2">
    <citation type="submission" date="2019-11" db="UniProtKB">
        <authorList>
            <consortium name="WormBaseParasite"/>
        </authorList>
    </citation>
    <scope>IDENTIFICATION</scope>
    <source>
        <strain evidence="12">Puerto Rican</strain>
    </source>
</reference>
<dbReference type="Pfam" id="PF01762">
    <property type="entry name" value="Galactosyl_T"/>
    <property type="match status" value="2"/>
</dbReference>
<dbReference type="PANTHER" id="PTHR11214:SF314">
    <property type="entry name" value="HEXOSYLTRANSFERASE"/>
    <property type="match status" value="1"/>
</dbReference>
<evidence type="ECO:0000256" key="4">
    <source>
        <dbReference type="ARBA" id="ARBA00022679"/>
    </source>
</evidence>
<organism evidence="11 12">
    <name type="scientific">Schistosoma mansoni</name>
    <name type="common">Blood fluke</name>
    <dbReference type="NCBI Taxonomy" id="6183"/>
    <lineage>
        <taxon>Eukaryota</taxon>
        <taxon>Metazoa</taxon>
        <taxon>Spiralia</taxon>
        <taxon>Lophotrochozoa</taxon>
        <taxon>Platyhelminthes</taxon>
        <taxon>Trematoda</taxon>
        <taxon>Digenea</taxon>
        <taxon>Strigeidida</taxon>
        <taxon>Schistosomatoidea</taxon>
        <taxon>Schistosomatidae</taxon>
        <taxon>Schistosoma</taxon>
    </lineage>
</organism>
<name>A0A5K4F646_SCHMA</name>
<comment type="subcellular location">
    <subcellularLocation>
        <location evidence="1">Golgi apparatus membrane</location>
        <topology evidence="1">Single-pass type II membrane protein</topology>
    </subcellularLocation>
</comment>
<evidence type="ECO:0000256" key="8">
    <source>
        <dbReference type="ARBA" id="ARBA00023034"/>
    </source>
</evidence>
<dbReference type="InParanoid" id="A0A5K4F646"/>
<evidence type="ECO:0000256" key="2">
    <source>
        <dbReference type="ARBA" id="ARBA00008661"/>
    </source>
</evidence>
<evidence type="ECO:0000313" key="11">
    <source>
        <dbReference type="Proteomes" id="UP000008854"/>
    </source>
</evidence>
<evidence type="ECO:0000256" key="10">
    <source>
        <dbReference type="SAM" id="Phobius"/>
    </source>
</evidence>
<evidence type="ECO:0000256" key="7">
    <source>
        <dbReference type="ARBA" id="ARBA00022989"/>
    </source>
</evidence>
<evidence type="ECO:0000256" key="3">
    <source>
        <dbReference type="ARBA" id="ARBA00022676"/>
    </source>
</evidence>
<sequence>MSQIQRGLIIISSGCIIYLVILWLFSIKLLIYHPSLYTINENEYFKNCIKSKHSWIKCTKYLNRISNEKIISPDSYSQRWPPPSVTYLIDKRLNSFNLALQFSLAHNATDSKDEDLYNKFADMKPINNPEMFALRVPESVCRSYNNELIPHLIVIIKSSVYNFEKRDRARRTFMQKQLWPNFSVQFVFVLGIPMENESNLFRFDGNTYILDTKWWEFSKHYGSSKWSFVRQLSLEVDLYDDLLIGSFHDTYYNLTKKMIFGLRWLSAFCPKQVPLYLFIDDDYDLVPKNVITFYYNNTEDYLRNMNGGYIRSSRTVFRPMVNETSSVWAMTVKEFPWISYPPYYHGLTYIIGANLVHRLATASAFVKEIRIDDAYLGILFNKLNITLVHLNIIGPSLTKKDIMSGGINVHYKISKRIMNWSSASIRIQMKLYNQAVIPIIKPIFIKIIKINIGIRKTIYSILLILFLFYSTIYILNKNNLKNFYNLKNNDTICSYDKLEEITLNELSWINFIYQTKFINYHNFHYLKQNKITNLFTNLISLYHRNDKIEYTTYNNKNTGLLNMKLYYNIRYDNHIIYYFNDDYSMKNKSYISHPILTRNEKGQPIAYILTEHYPKYFNVTKALKAISSGLSLKEIPCNNDDLIAVRLPKRTCNPCSRTKNVNLVVIVKSCVYCFEQRAFARMTYMNKDLWKNFSVQFVFTVGLPTPNETNTYHFDGFMTTLTINSMRLSNKYVSKWSIAKILSNESKMHNDMLIGAFHDTYFNLTSKMMLSLRWATNFCIPQSPLFLFIDDDYLLHPNNTINLIRKFNYSQLKSLAAGSVYFGSVDRPRNGYGGRWAVSYNEYPWDYYPRYFLGIGYFLGADVVHDASFAMPFTKQMRIDDVYLGIILKRLNRTLTHLDNIHINPGKDHLKSGTFLITRYLAENHVNWTTGLITGEKPTKH</sequence>
<proteinExistence type="inferred from homology"/>
<keyword evidence="11" id="KW-1185">Reference proteome</keyword>
<protein>
    <submittedName>
        <fullName evidence="12">Hexosyltransferase</fullName>
    </submittedName>
</protein>
<dbReference type="Gene3D" id="3.90.550.50">
    <property type="match status" value="1"/>
</dbReference>
<feature type="transmembrane region" description="Helical" evidence="10">
    <location>
        <begin position="7"/>
        <end position="25"/>
    </location>
</feature>
<dbReference type="GO" id="GO:0000139">
    <property type="term" value="C:Golgi membrane"/>
    <property type="evidence" value="ECO:0007669"/>
    <property type="project" value="UniProtKB-SubCell"/>
</dbReference>
<keyword evidence="8" id="KW-0333">Golgi apparatus</keyword>
<keyword evidence="3" id="KW-0328">Glycosyltransferase</keyword>
<keyword evidence="9 10" id="KW-0472">Membrane</keyword>
<evidence type="ECO:0000313" key="12">
    <source>
        <dbReference type="WBParaSite" id="Smp_323730.1"/>
    </source>
</evidence>